<reference evidence="3" key="1">
    <citation type="journal article" date="2012" name="MBio">
        <title>Comparative genome analysis of Trichophyton rubrum and related dermatophytes reveals candidate genes involved in infection.</title>
        <authorList>
            <person name="Martinez D.A."/>
            <person name="Oliver B.G."/>
            <person name="Graeser Y."/>
            <person name="Goldberg J.M."/>
            <person name="Li W."/>
            <person name="Martinez-Rossi N.M."/>
            <person name="Monod M."/>
            <person name="Shelest E."/>
            <person name="Barton R.C."/>
            <person name="Birch E."/>
            <person name="Brakhage A.A."/>
            <person name="Chen Z."/>
            <person name="Gurr S.J."/>
            <person name="Heiman D."/>
            <person name="Heitman J."/>
            <person name="Kosti I."/>
            <person name="Rossi A."/>
            <person name="Saif S."/>
            <person name="Samalova M."/>
            <person name="Saunders C.W."/>
            <person name="Shea T."/>
            <person name="Summerbell R.C."/>
            <person name="Xu J."/>
            <person name="Young S."/>
            <person name="Zeng Q."/>
            <person name="Birren B.W."/>
            <person name="Cuomo C.A."/>
            <person name="White T.C."/>
        </authorList>
    </citation>
    <scope>NUCLEOTIDE SEQUENCE [LARGE SCALE GENOMIC DNA]</scope>
    <source>
        <strain evidence="3">CBS 112818</strain>
    </source>
</reference>
<feature type="region of interest" description="Disordered" evidence="1">
    <location>
        <begin position="1"/>
        <end position="20"/>
    </location>
</feature>
<name>F2RNV3_TRIT1</name>
<evidence type="ECO:0000313" key="3">
    <source>
        <dbReference type="Proteomes" id="UP000009172"/>
    </source>
</evidence>
<accession>F2RNV3</accession>
<proteinExistence type="predicted"/>
<dbReference type="Proteomes" id="UP000009172">
    <property type="component" value="Unassembled WGS sequence"/>
</dbReference>
<protein>
    <submittedName>
        <fullName evidence="2">Uncharacterized protein</fullName>
    </submittedName>
</protein>
<keyword evidence="3" id="KW-1185">Reference proteome</keyword>
<organism evidence="2 3">
    <name type="scientific">Trichophyton tonsurans (strain CBS 112818)</name>
    <name type="common">Scalp ringworm fungus</name>
    <dbReference type="NCBI Taxonomy" id="647933"/>
    <lineage>
        <taxon>Eukaryota</taxon>
        <taxon>Fungi</taxon>
        <taxon>Dikarya</taxon>
        <taxon>Ascomycota</taxon>
        <taxon>Pezizomycotina</taxon>
        <taxon>Eurotiomycetes</taxon>
        <taxon>Eurotiomycetidae</taxon>
        <taxon>Onygenales</taxon>
        <taxon>Arthrodermataceae</taxon>
        <taxon>Trichophyton</taxon>
    </lineage>
</organism>
<evidence type="ECO:0000256" key="1">
    <source>
        <dbReference type="SAM" id="MobiDB-lite"/>
    </source>
</evidence>
<dbReference type="AlphaFoldDB" id="F2RNV3"/>
<evidence type="ECO:0000313" key="2">
    <source>
        <dbReference type="EMBL" id="EGD93009.1"/>
    </source>
</evidence>
<dbReference type="HOGENOM" id="CLU_158162_0_0_1"/>
<dbReference type="EMBL" id="GG698478">
    <property type="protein sequence ID" value="EGD93009.1"/>
    <property type="molecule type" value="Genomic_DNA"/>
</dbReference>
<feature type="region of interest" description="Disordered" evidence="1">
    <location>
        <begin position="53"/>
        <end position="90"/>
    </location>
</feature>
<gene>
    <name evidence="2" type="ORF">TESG_08261</name>
</gene>
<sequence>MAHWGTFRQSQVGQQSRRDRLDRDWGLIASRVAGVESRRCFIDGFLVRMSRKSKVGDGEDDDEDDDGGDEGDDDTIRLLVKVDPMTMATE</sequence>
<feature type="compositionally biased region" description="Acidic residues" evidence="1">
    <location>
        <begin position="58"/>
        <end position="73"/>
    </location>
</feature>